<dbReference type="Proteomes" id="UP000292957">
    <property type="component" value="Unassembled WGS sequence"/>
</dbReference>
<evidence type="ECO:0000256" key="1">
    <source>
        <dbReference type="SAM" id="MobiDB-lite"/>
    </source>
</evidence>
<protein>
    <submittedName>
        <fullName evidence="2">Uncharacterized protein</fullName>
    </submittedName>
</protein>
<name>A0A4Q9MPM1_9APHY</name>
<dbReference type="EMBL" id="ML143411">
    <property type="protein sequence ID" value="TBU29710.1"/>
    <property type="molecule type" value="Genomic_DNA"/>
</dbReference>
<proteinExistence type="predicted"/>
<dbReference type="AlphaFoldDB" id="A0A4Q9MPM1"/>
<accession>A0A4Q9MPM1</accession>
<feature type="region of interest" description="Disordered" evidence="1">
    <location>
        <begin position="138"/>
        <end position="194"/>
    </location>
</feature>
<evidence type="ECO:0000313" key="2">
    <source>
        <dbReference type="EMBL" id="TBU29710.1"/>
    </source>
</evidence>
<organism evidence="2">
    <name type="scientific">Dichomitus squalens</name>
    <dbReference type="NCBI Taxonomy" id="114155"/>
    <lineage>
        <taxon>Eukaryota</taxon>
        <taxon>Fungi</taxon>
        <taxon>Dikarya</taxon>
        <taxon>Basidiomycota</taxon>
        <taxon>Agaricomycotina</taxon>
        <taxon>Agaricomycetes</taxon>
        <taxon>Polyporales</taxon>
        <taxon>Polyporaceae</taxon>
        <taxon>Dichomitus</taxon>
    </lineage>
</organism>
<gene>
    <name evidence="2" type="ORF">BD311DRAFT_260729</name>
</gene>
<reference evidence="2" key="1">
    <citation type="submission" date="2019-01" db="EMBL/GenBank/DDBJ databases">
        <title>Draft genome sequences of three monokaryotic isolates of the white-rot basidiomycete fungus Dichomitus squalens.</title>
        <authorList>
            <consortium name="DOE Joint Genome Institute"/>
            <person name="Lopez S.C."/>
            <person name="Andreopoulos B."/>
            <person name="Pangilinan J."/>
            <person name="Lipzen A."/>
            <person name="Riley R."/>
            <person name="Ahrendt S."/>
            <person name="Ng V."/>
            <person name="Barry K."/>
            <person name="Daum C."/>
            <person name="Grigoriev I.V."/>
            <person name="Hilden K.S."/>
            <person name="Makela M.R."/>
            <person name="de Vries R.P."/>
        </authorList>
    </citation>
    <scope>NUCLEOTIDE SEQUENCE [LARGE SCALE GENOMIC DNA]</scope>
    <source>
        <strain evidence="2">OM18370.1</strain>
    </source>
</reference>
<sequence length="194" mass="21050">MWLPGVGLDRAHFGVACAMSVCPGQCRVDVRHMPITRGAPRIRGTSGHTAPATSTIVAVNRTQARNAYLVAILRYAPARRPFSTATMKLYLIPAHFSHDFRRSDSGNAHLNATTYTEVPPPASAFTSRHTISILPRHCDPEHRPSAGLRGPFSSNARSECEPDGVSPTGTVFQSKGHPIRWLGHEASTSDRDSS</sequence>